<accession>A0ABU5DWY5</accession>
<evidence type="ECO:0000313" key="3">
    <source>
        <dbReference type="Proteomes" id="UP001271769"/>
    </source>
</evidence>
<keyword evidence="1" id="KW-0732">Signal</keyword>
<keyword evidence="3" id="KW-1185">Reference proteome</keyword>
<organism evidence="2 3">
    <name type="scientific">Dongia rigui</name>
    <dbReference type="NCBI Taxonomy" id="940149"/>
    <lineage>
        <taxon>Bacteria</taxon>
        <taxon>Pseudomonadati</taxon>
        <taxon>Pseudomonadota</taxon>
        <taxon>Alphaproteobacteria</taxon>
        <taxon>Rhodospirillales</taxon>
        <taxon>Dongiaceae</taxon>
        <taxon>Dongia</taxon>
    </lineage>
</organism>
<dbReference type="InterPro" id="IPR010466">
    <property type="entry name" value="DUF1058"/>
</dbReference>
<dbReference type="RefSeq" id="WP_320500247.1">
    <property type="nucleotide sequence ID" value="NZ_JAXCLX010000001.1"/>
</dbReference>
<name>A0ABU5DWY5_9PROT</name>
<gene>
    <name evidence="2" type="ORF">SMD31_07810</name>
</gene>
<protein>
    <submittedName>
        <fullName evidence="2">SH3 domain-containing protein</fullName>
    </submittedName>
</protein>
<comment type="caution">
    <text evidence="2">The sequence shown here is derived from an EMBL/GenBank/DDBJ whole genome shotgun (WGS) entry which is preliminary data.</text>
</comment>
<proteinExistence type="predicted"/>
<evidence type="ECO:0000313" key="2">
    <source>
        <dbReference type="EMBL" id="MDY0871823.1"/>
    </source>
</evidence>
<dbReference type="Proteomes" id="UP001271769">
    <property type="component" value="Unassembled WGS sequence"/>
</dbReference>
<feature type="signal peptide" evidence="1">
    <location>
        <begin position="1"/>
        <end position="28"/>
    </location>
</feature>
<dbReference type="EMBL" id="JAXCLX010000001">
    <property type="protein sequence ID" value="MDY0871823.1"/>
    <property type="molecule type" value="Genomic_DNA"/>
</dbReference>
<dbReference type="Pfam" id="PF06347">
    <property type="entry name" value="SH3_4"/>
    <property type="match status" value="2"/>
</dbReference>
<reference evidence="2 3" key="1">
    <citation type="journal article" date="2013" name="Antonie Van Leeuwenhoek">
        <title>Dongia rigui sp. nov., isolated from freshwater of a large wetland in Korea.</title>
        <authorList>
            <person name="Baik K.S."/>
            <person name="Hwang Y.M."/>
            <person name="Choi J.S."/>
            <person name="Kwon J."/>
            <person name="Seong C.N."/>
        </authorList>
    </citation>
    <scope>NUCLEOTIDE SEQUENCE [LARGE SCALE GENOMIC DNA]</scope>
    <source>
        <strain evidence="2 3">04SU4-P</strain>
    </source>
</reference>
<feature type="chain" id="PRO_5046511754" evidence="1">
    <location>
        <begin position="29"/>
        <end position="167"/>
    </location>
</feature>
<sequence length="167" mass="18719">MTFSSVLQRTVILTFLALLGLGSSLAAAEDKLPLPRFASLQSGEVNMRAGPGETYPIMWTYQRAGLPVEIIEEFDIWRRIRDHDGVVGWVKSTLLVGKRHVIVRDSQRPLRASAEAGAKPVALVDPGVVLKVLECSADWCRLEVQGYKGWMMKTEFWGVYPQEMLED</sequence>
<evidence type="ECO:0000256" key="1">
    <source>
        <dbReference type="SAM" id="SignalP"/>
    </source>
</evidence>
<dbReference type="Gene3D" id="2.30.30.40">
    <property type="entry name" value="SH3 Domains"/>
    <property type="match status" value="1"/>
</dbReference>